<accession>A0ABD0KVK4</accession>
<dbReference type="AlphaFoldDB" id="A0ABD0KVK4"/>
<keyword evidence="6" id="KW-1185">Reference proteome</keyword>
<evidence type="ECO:0000259" key="4">
    <source>
        <dbReference type="PROSITE" id="PS51720"/>
    </source>
</evidence>
<evidence type="ECO:0000256" key="1">
    <source>
        <dbReference type="ARBA" id="ARBA00008535"/>
    </source>
</evidence>
<comment type="caution">
    <text evidence="5">The sequence shown here is derived from an EMBL/GenBank/DDBJ whole genome shotgun (WGS) entry which is preliminary data.</text>
</comment>
<dbReference type="Proteomes" id="UP001519460">
    <property type="component" value="Unassembled WGS sequence"/>
</dbReference>
<dbReference type="InterPro" id="IPR027417">
    <property type="entry name" value="P-loop_NTPase"/>
</dbReference>
<proteinExistence type="inferred from homology"/>
<evidence type="ECO:0000313" key="6">
    <source>
        <dbReference type="Proteomes" id="UP001519460"/>
    </source>
</evidence>
<dbReference type="EMBL" id="JACVVK020000118">
    <property type="protein sequence ID" value="KAK7491173.1"/>
    <property type="molecule type" value="Genomic_DNA"/>
</dbReference>
<evidence type="ECO:0000256" key="3">
    <source>
        <dbReference type="ARBA" id="ARBA00023134"/>
    </source>
</evidence>
<evidence type="ECO:0000313" key="5">
    <source>
        <dbReference type="EMBL" id="KAK7491173.1"/>
    </source>
</evidence>
<organism evidence="5 6">
    <name type="scientific">Batillaria attramentaria</name>
    <dbReference type="NCBI Taxonomy" id="370345"/>
    <lineage>
        <taxon>Eukaryota</taxon>
        <taxon>Metazoa</taxon>
        <taxon>Spiralia</taxon>
        <taxon>Lophotrochozoa</taxon>
        <taxon>Mollusca</taxon>
        <taxon>Gastropoda</taxon>
        <taxon>Caenogastropoda</taxon>
        <taxon>Sorbeoconcha</taxon>
        <taxon>Cerithioidea</taxon>
        <taxon>Batillariidae</taxon>
        <taxon>Batillaria</taxon>
    </lineage>
</organism>
<gene>
    <name evidence="5" type="ORF">BaRGS_00017610</name>
</gene>
<dbReference type="PROSITE" id="PS51720">
    <property type="entry name" value="G_AIG1"/>
    <property type="match status" value="1"/>
</dbReference>
<keyword evidence="2" id="KW-0547">Nucleotide-binding</keyword>
<feature type="domain" description="AIG1-type G" evidence="4">
    <location>
        <begin position="227"/>
        <end position="414"/>
    </location>
</feature>
<dbReference type="InterPro" id="IPR045058">
    <property type="entry name" value="GIMA/IAN/Toc"/>
</dbReference>
<dbReference type="Gene3D" id="3.40.50.300">
    <property type="entry name" value="P-loop containing nucleotide triphosphate hydrolases"/>
    <property type="match status" value="1"/>
</dbReference>
<protein>
    <recommendedName>
        <fullName evidence="4">AIG1-type G domain-containing protein</fullName>
    </recommendedName>
</protein>
<dbReference type="SUPFAM" id="SSF52540">
    <property type="entry name" value="P-loop containing nucleoside triphosphate hydrolases"/>
    <property type="match status" value="1"/>
</dbReference>
<name>A0ABD0KVK4_9CAEN</name>
<keyword evidence="3" id="KW-0342">GTP-binding</keyword>
<dbReference type="PANTHER" id="PTHR10903:SF184">
    <property type="entry name" value="GTP-BINDING PROTEIN A"/>
    <property type="match status" value="1"/>
</dbReference>
<comment type="similarity">
    <text evidence="1">Belongs to the TRAFAC class TrmE-Era-EngA-EngB-Septin-like GTPase superfamily. AIG1/Toc34/Toc159-like paraseptin GTPase family. IAN subfamily.</text>
</comment>
<dbReference type="PANTHER" id="PTHR10903">
    <property type="entry name" value="GTPASE, IMAP FAMILY MEMBER-RELATED"/>
    <property type="match status" value="1"/>
</dbReference>
<evidence type="ECO:0000256" key="2">
    <source>
        <dbReference type="ARBA" id="ARBA00022741"/>
    </source>
</evidence>
<dbReference type="GO" id="GO:0005525">
    <property type="term" value="F:GTP binding"/>
    <property type="evidence" value="ECO:0007669"/>
    <property type="project" value="UniProtKB-KW"/>
</dbReference>
<dbReference type="InterPro" id="IPR006703">
    <property type="entry name" value="G_AIG1"/>
</dbReference>
<sequence>MVGCSVLPPGEETSGLRNELRKCAHTDDYNKILKTVQDQAGKDAISVWVSDTLYADFDLPMDRTLPAGRTFQLLFLGADHPCFILTLFEDGKSSLQDAREFSSRTAQLLSLSLLRFCPREFVLLPCALSLNSLTKAALEEEVQSQMEQSRDYYKGPEQLTMDVYKDLVKAANAVVRLTNVPYLFENSDNSEEWLTLMDRDWSDVVSLFLEALANCEQCHVSWTEDTKYKVKVAALEATGNGKSTTGNTIFGEEVFLTNVGFGSSDTVPHFERRRINGSIVEILDCPGLYDTEDELTVCTDIVNAVIPLYPGPHAILYVLQIGRYTEEEFIVYNTLKALFDENITKHMIVLFTGGDHLEVKNEKLEDKLQTVPDSLRQVLGECGRRCIVFNNFAADKKNASQQSLRNGKRIEEAK</sequence>
<reference evidence="5 6" key="1">
    <citation type="journal article" date="2023" name="Sci. Data">
        <title>Genome assembly of the Korean intertidal mud-creeper Batillaria attramentaria.</title>
        <authorList>
            <person name="Patra A.K."/>
            <person name="Ho P.T."/>
            <person name="Jun S."/>
            <person name="Lee S.J."/>
            <person name="Kim Y."/>
            <person name="Won Y.J."/>
        </authorList>
    </citation>
    <scope>NUCLEOTIDE SEQUENCE [LARGE SCALE GENOMIC DNA]</scope>
    <source>
        <strain evidence="5">Wonlab-2016</strain>
    </source>
</reference>
<dbReference type="Pfam" id="PF04548">
    <property type="entry name" value="AIG1"/>
    <property type="match status" value="1"/>
</dbReference>